<comment type="caution">
    <text evidence="1">The sequence shown here is derived from an EMBL/GenBank/DDBJ whole genome shotgun (WGS) entry which is preliminary data.</text>
</comment>
<keyword evidence="1" id="KW-0762">Sugar transport</keyword>
<dbReference type="RefSeq" id="WP_184808923.1">
    <property type="nucleotide sequence ID" value="NZ_JACHJQ010000001.1"/>
</dbReference>
<protein>
    <submittedName>
        <fullName evidence="1">Multiple sugar transport system substrate-binding protein</fullName>
    </submittedName>
</protein>
<name>A0A7W7Q0S8_9PSEU</name>
<dbReference type="SUPFAM" id="SSF53850">
    <property type="entry name" value="Periplasmic binding protein-like II"/>
    <property type="match status" value="1"/>
</dbReference>
<evidence type="ECO:0000313" key="1">
    <source>
        <dbReference type="EMBL" id="MBB4904706.1"/>
    </source>
</evidence>
<dbReference type="InterPro" id="IPR006311">
    <property type="entry name" value="TAT_signal"/>
</dbReference>
<dbReference type="PANTHER" id="PTHR43649">
    <property type="entry name" value="ARABINOSE-BINDING PROTEIN-RELATED"/>
    <property type="match status" value="1"/>
</dbReference>
<dbReference type="PROSITE" id="PS51318">
    <property type="entry name" value="TAT"/>
    <property type="match status" value="1"/>
</dbReference>
<sequence length="435" mass="46606">MSQRSDAGLSRRRFLRNAGLAGLGVVGAGPLLNACATSASSGPVTQTGGAVTVQSNLSAPAAKSAIDALVTAFNDRGGASASVNTVASETFRTQLPSYLTSANPPDTYTWYPGSLLSGYAEKGLLLDVGDVWQTMGDYSEAFRTLSSDGKGKQIFVPTTYYWWGMFYRKSKFAEWGVTPPANWTEFLALCRTLQGKGIAPIGLGAGGNTPWIASGWFDYLDIRINGAQFHRDLLAGRKRFDDPKVKQVFATWMEALPYFDPSGTAVAFQDATTSLLQGRTGMLLIGAFFADSAPKDALGDIDFFQFPIVDPAVPVAEEGPTDGFFASARTPRKAEVAEFLTYAATAEGQDVYIKASTGTVLPTNPGAKDSGTGLVTKGRKLLQDAKELTQFFNRDSSDALQPTADSALVRFIQNPNEVDSILTDWQSAAEKIWNA</sequence>
<proteinExistence type="predicted"/>
<dbReference type="InterPro" id="IPR006059">
    <property type="entry name" value="SBP"/>
</dbReference>
<dbReference type="EMBL" id="JACHJQ010000001">
    <property type="protein sequence ID" value="MBB4904706.1"/>
    <property type="molecule type" value="Genomic_DNA"/>
</dbReference>
<dbReference type="InterPro" id="IPR050490">
    <property type="entry name" value="Bact_solute-bd_prot1"/>
</dbReference>
<accession>A0A7W7Q0S8</accession>
<keyword evidence="2" id="KW-1185">Reference proteome</keyword>
<dbReference type="Proteomes" id="UP000520767">
    <property type="component" value="Unassembled WGS sequence"/>
</dbReference>
<reference evidence="1 2" key="1">
    <citation type="submission" date="2020-08" db="EMBL/GenBank/DDBJ databases">
        <title>Genomic Encyclopedia of Type Strains, Phase III (KMG-III): the genomes of soil and plant-associated and newly described type strains.</title>
        <authorList>
            <person name="Whitman W."/>
        </authorList>
    </citation>
    <scope>NUCLEOTIDE SEQUENCE [LARGE SCALE GENOMIC DNA]</scope>
    <source>
        <strain evidence="1 2">CECT 8960</strain>
    </source>
</reference>
<dbReference type="AlphaFoldDB" id="A0A7W7Q0S8"/>
<dbReference type="Pfam" id="PF01547">
    <property type="entry name" value="SBP_bac_1"/>
    <property type="match status" value="1"/>
</dbReference>
<keyword evidence="1" id="KW-0813">Transport</keyword>
<evidence type="ECO:0000313" key="2">
    <source>
        <dbReference type="Proteomes" id="UP000520767"/>
    </source>
</evidence>
<gene>
    <name evidence="1" type="ORF">FHR82_000916</name>
</gene>
<organism evidence="1 2">
    <name type="scientific">Actinophytocola algeriensis</name>
    <dbReference type="NCBI Taxonomy" id="1768010"/>
    <lineage>
        <taxon>Bacteria</taxon>
        <taxon>Bacillati</taxon>
        <taxon>Actinomycetota</taxon>
        <taxon>Actinomycetes</taxon>
        <taxon>Pseudonocardiales</taxon>
        <taxon>Pseudonocardiaceae</taxon>
    </lineage>
</organism>
<dbReference type="Gene3D" id="3.40.190.10">
    <property type="entry name" value="Periplasmic binding protein-like II"/>
    <property type="match status" value="2"/>
</dbReference>